<dbReference type="Proteomes" id="UP001054837">
    <property type="component" value="Unassembled WGS sequence"/>
</dbReference>
<evidence type="ECO:0000313" key="1">
    <source>
        <dbReference type="EMBL" id="GIY34281.1"/>
    </source>
</evidence>
<sequence length="134" mass="15444">MQTQISSKISLGEKAEVSLKGRNPSLIHEERSKESGWLDYSCYHRANTVPMETRISSKTVLREKAEVSLKGRNPSLIHGEHSKGSGWWVRALSLRGPRVFQYQLLTFSMSEHASSQFHLHPSFTFWTTRYHRKA</sequence>
<gene>
    <name evidence="1" type="ORF">CDAR_467631</name>
</gene>
<evidence type="ECO:0000313" key="2">
    <source>
        <dbReference type="Proteomes" id="UP001054837"/>
    </source>
</evidence>
<dbReference type="EMBL" id="BPLQ01008052">
    <property type="protein sequence ID" value="GIY34281.1"/>
    <property type="molecule type" value="Genomic_DNA"/>
</dbReference>
<dbReference type="AlphaFoldDB" id="A0AAV4SM10"/>
<keyword evidence="2" id="KW-1185">Reference proteome</keyword>
<comment type="caution">
    <text evidence="1">The sequence shown here is derived from an EMBL/GenBank/DDBJ whole genome shotgun (WGS) entry which is preliminary data.</text>
</comment>
<organism evidence="1 2">
    <name type="scientific">Caerostris darwini</name>
    <dbReference type="NCBI Taxonomy" id="1538125"/>
    <lineage>
        <taxon>Eukaryota</taxon>
        <taxon>Metazoa</taxon>
        <taxon>Ecdysozoa</taxon>
        <taxon>Arthropoda</taxon>
        <taxon>Chelicerata</taxon>
        <taxon>Arachnida</taxon>
        <taxon>Araneae</taxon>
        <taxon>Araneomorphae</taxon>
        <taxon>Entelegynae</taxon>
        <taxon>Araneoidea</taxon>
        <taxon>Araneidae</taxon>
        <taxon>Caerostris</taxon>
    </lineage>
</organism>
<proteinExistence type="predicted"/>
<reference evidence="1 2" key="1">
    <citation type="submission" date="2021-06" db="EMBL/GenBank/DDBJ databases">
        <title>Caerostris darwini draft genome.</title>
        <authorList>
            <person name="Kono N."/>
            <person name="Arakawa K."/>
        </authorList>
    </citation>
    <scope>NUCLEOTIDE SEQUENCE [LARGE SCALE GENOMIC DNA]</scope>
</reference>
<accession>A0AAV4SM10</accession>
<protein>
    <submittedName>
        <fullName evidence="1">Uncharacterized protein</fullName>
    </submittedName>
</protein>
<name>A0AAV4SM10_9ARAC</name>